<feature type="non-terminal residue" evidence="1">
    <location>
        <position position="202"/>
    </location>
</feature>
<dbReference type="InterPro" id="IPR000760">
    <property type="entry name" value="Inositol_monophosphatase-like"/>
</dbReference>
<evidence type="ECO:0008006" key="2">
    <source>
        <dbReference type="Google" id="ProtNLM"/>
    </source>
</evidence>
<dbReference type="PANTHER" id="PTHR43028">
    <property type="entry name" value="3'(2'),5'-BISPHOSPHATE NUCLEOTIDASE 1"/>
    <property type="match status" value="1"/>
</dbReference>
<dbReference type="PRINTS" id="PR00377">
    <property type="entry name" value="IMPHPHTASES"/>
</dbReference>
<gene>
    <name evidence="1" type="ORF">METZ01_LOCUS88137</name>
</gene>
<dbReference type="Pfam" id="PF00459">
    <property type="entry name" value="Inositol_P"/>
    <property type="match status" value="1"/>
</dbReference>
<dbReference type="AlphaFoldDB" id="A0A381V7J1"/>
<dbReference type="GO" id="GO:0008441">
    <property type="term" value="F:3'(2'),5'-bisphosphate nucleotidase activity"/>
    <property type="evidence" value="ECO:0007669"/>
    <property type="project" value="TreeGrafter"/>
</dbReference>
<organism evidence="1">
    <name type="scientific">marine metagenome</name>
    <dbReference type="NCBI Taxonomy" id="408172"/>
    <lineage>
        <taxon>unclassified sequences</taxon>
        <taxon>metagenomes</taxon>
        <taxon>ecological metagenomes</taxon>
    </lineage>
</organism>
<dbReference type="InterPro" id="IPR050725">
    <property type="entry name" value="CysQ/Inositol_MonoPase"/>
</dbReference>
<dbReference type="GO" id="GO:0000103">
    <property type="term" value="P:sulfate assimilation"/>
    <property type="evidence" value="ECO:0007669"/>
    <property type="project" value="TreeGrafter"/>
</dbReference>
<reference evidence="1" key="1">
    <citation type="submission" date="2018-05" db="EMBL/GenBank/DDBJ databases">
        <authorList>
            <person name="Lanie J.A."/>
            <person name="Ng W.-L."/>
            <person name="Kazmierczak K.M."/>
            <person name="Andrzejewski T.M."/>
            <person name="Davidsen T.M."/>
            <person name="Wayne K.J."/>
            <person name="Tettelin H."/>
            <person name="Glass J.I."/>
            <person name="Rusch D."/>
            <person name="Podicherti R."/>
            <person name="Tsui H.-C.T."/>
            <person name="Winkler M.E."/>
        </authorList>
    </citation>
    <scope>NUCLEOTIDE SEQUENCE</scope>
</reference>
<dbReference type="SUPFAM" id="SSF56655">
    <property type="entry name" value="Carbohydrate phosphatase"/>
    <property type="match status" value="1"/>
</dbReference>
<accession>A0A381V7J1</accession>
<dbReference type="Gene3D" id="3.30.540.10">
    <property type="entry name" value="Fructose-1,6-Bisphosphatase, subunit A, domain 1"/>
    <property type="match status" value="1"/>
</dbReference>
<name>A0A381V7J1_9ZZZZ</name>
<proteinExistence type="predicted"/>
<dbReference type="EMBL" id="UINC01007830">
    <property type="protein sequence ID" value="SVA35283.1"/>
    <property type="molecule type" value="Genomic_DNA"/>
</dbReference>
<sequence>MFSALLPKLISLTSVTGETIMSLQKKSSDFIVKSDSTPLTQADNASHNLITDALEKITPDIPILSEESKETSFSVREKWQKYWLIDPLDGTRNFIEGSKEFCINIAFIENNYPVFGLIYSPSMKAHYYRLPQQESIKLIDNVAHKICTKKPKRWEKIVFGRYSQNNKQLQQHLRSKTNFETFRLGSALKFCFIAEGIYHYYP</sequence>
<evidence type="ECO:0000313" key="1">
    <source>
        <dbReference type="EMBL" id="SVA35283.1"/>
    </source>
</evidence>
<protein>
    <recommendedName>
        <fullName evidence="2">Inositol monophosphatase</fullName>
    </recommendedName>
</protein>
<dbReference type="PANTHER" id="PTHR43028:SF5">
    <property type="entry name" value="3'(2'),5'-BISPHOSPHATE NUCLEOTIDASE 1"/>
    <property type="match status" value="1"/>
</dbReference>
<dbReference type="GO" id="GO:0050427">
    <property type="term" value="P:3'-phosphoadenosine 5'-phosphosulfate metabolic process"/>
    <property type="evidence" value="ECO:0007669"/>
    <property type="project" value="TreeGrafter"/>
</dbReference>